<reference evidence="1 2" key="1">
    <citation type="journal article" date="2014" name="Int. J. Syst. Evol. Microbiol.">
        <title>Streptomyces hoynatensis sp. nov., isolated from deep marine sediment.</title>
        <authorList>
            <person name="Veyisoglu A."/>
            <person name="Sahin N."/>
        </authorList>
    </citation>
    <scope>NUCLEOTIDE SEQUENCE [LARGE SCALE GENOMIC DNA]</scope>
    <source>
        <strain evidence="1 2">KCTC 29097</strain>
    </source>
</reference>
<name>A0A3A9YGJ3_9ACTN</name>
<accession>A0A3A9YGJ3</accession>
<gene>
    <name evidence="1" type="ORF">D7294_30450</name>
</gene>
<dbReference type="Proteomes" id="UP000272474">
    <property type="component" value="Unassembled WGS sequence"/>
</dbReference>
<protein>
    <submittedName>
        <fullName evidence="1">Uncharacterized protein</fullName>
    </submittedName>
</protein>
<evidence type="ECO:0000313" key="2">
    <source>
        <dbReference type="Proteomes" id="UP000272474"/>
    </source>
</evidence>
<dbReference type="EMBL" id="RBAL01000034">
    <property type="protein sequence ID" value="RKN35953.1"/>
    <property type="molecule type" value="Genomic_DNA"/>
</dbReference>
<organism evidence="1 2">
    <name type="scientific">Streptomyces hoynatensis</name>
    <dbReference type="NCBI Taxonomy" id="1141874"/>
    <lineage>
        <taxon>Bacteria</taxon>
        <taxon>Bacillati</taxon>
        <taxon>Actinomycetota</taxon>
        <taxon>Actinomycetes</taxon>
        <taxon>Kitasatosporales</taxon>
        <taxon>Streptomycetaceae</taxon>
        <taxon>Streptomyces</taxon>
    </lineage>
</organism>
<evidence type="ECO:0000313" key="1">
    <source>
        <dbReference type="EMBL" id="RKN35953.1"/>
    </source>
</evidence>
<dbReference type="OrthoDB" id="1551260at2"/>
<keyword evidence="2" id="KW-1185">Reference proteome</keyword>
<dbReference type="RefSeq" id="WP_120685057.1">
    <property type="nucleotide sequence ID" value="NZ_RBAL01000034.1"/>
</dbReference>
<comment type="caution">
    <text evidence="1">The sequence shown here is derived from an EMBL/GenBank/DDBJ whole genome shotgun (WGS) entry which is preliminary data.</text>
</comment>
<proteinExistence type="predicted"/>
<sequence>MNEHHRRILRFFQSTHLPAHLREVSQKFETLAYDLAAMDLDGPELTVALRKLLEAKDAAVRAALPSQD</sequence>
<dbReference type="AlphaFoldDB" id="A0A3A9YGJ3"/>